<organism evidence="2 3">
    <name type="scientific">Gilvimarinus xylanilyticus</name>
    <dbReference type="NCBI Taxonomy" id="2944139"/>
    <lineage>
        <taxon>Bacteria</taxon>
        <taxon>Pseudomonadati</taxon>
        <taxon>Pseudomonadota</taxon>
        <taxon>Gammaproteobacteria</taxon>
        <taxon>Cellvibrionales</taxon>
        <taxon>Cellvibrionaceae</taxon>
        <taxon>Gilvimarinus</taxon>
    </lineage>
</organism>
<reference evidence="2" key="2">
    <citation type="submission" date="2023-01" db="EMBL/GenBank/DDBJ databases">
        <title>Gilvimarinus xylanilyticus HB14 isolated from Caulerpa lentillifera aquaculture base in Hainan, China.</title>
        <authorList>
            <person name="Zhang Y.-J."/>
        </authorList>
    </citation>
    <scope>NUCLEOTIDE SEQUENCE</scope>
    <source>
        <strain evidence="2">HB14</strain>
    </source>
</reference>
<evidence type="ECO:0008006" key="4">
    <source>
        <dbReference type="Google" id="ProtNLM"/>
    </source>
</evidence>
<reference evidence="2" key="1">
    <citation type="submission" date="2022-05" db="EMBL/GenBank/DDBJ databases">
        <authorList>
            <person name="Sun H.-N."/>
        </authorList>
    </citation>
    <scope>NUCLEOTIDE SEQUENCE</scope>
    <source>
        <strain evidence="2">HB14</strain>
    </source>
</reference>
<keyword evidence="3" id="KW-1185">Reference proteome</keyword>
<dbReference type="SUPFAM" id="SSF48452">
    <property type="entry name" value="TPR-like"/>
    <property type="match status" value="2"/>
</dbReference>
<gene>
    <name evidence="2" type="ORF">M6D89_10465</name>
</gene>
<dbReference type="AlphaFoldDB" id="A0A9X2HZ39"/>
<comment type="caution">
    <text evidence="2">The sequence shown here is derived from an EMBL/GenBank/DDBJ whole genome shotgun (WGS) entry which is preliminary data.</text>
</comment>
<feature type="signal peptide" evidence="1">
    <location>
        <begin position="1"/>
        <end position="21"/>
    </location>
</feature>
<dbReference type="Gene3D" id="1.25.40.10">
    <property type="entry name" value="Tetratricopeptide repeat domain"/>
    <property type="match status" value="1"/>
</dbReference>
<accession>A0A9X2HZ39</accession>
<dbReference type="Proteomes" id="UP001139319">
    <property type="component" value="Unassembled WGS sequence"/>
</dbReference>
<dbReference type="EMBL" id="JAMFTH010000002">
    <property type="protein sequence ID" value="MCP8899724.1"/>
    <property type="molecule type" value="Genomic_DNA"/>
</dbReference>
<feature type="chain" id="PRO_5040853919" description="Tetratricopeptide repeat protein" evidence="1">
    <location>
        <begin position="22"/>
        <end position="644"/>
    </location>
</feature>
<keyword evidence="1" id="KW-0732">Signal</keyword>
<evidence type="ECO:0000313" key="3">
    <source>
        <dbReference type="Proteomes" id="UP001139319"/>
    </source>
</evidence>
<name>A0A9X2HZ39_9GAMM</name>
<sequence length="644" mass="71577">MGAVSHSIALALTLWGAAALAASPPATQTHSAAQDLDYGEGLYHYYQGDFAQALTTLELANQRGGMSGHGHYPQLMRAGMYLAYGMTERARAEFSAHLGQGEPEPVRDTAHYYLARLSYQARDYAAARQHLQAVGEALPPHLSDESALLAVHLRIQQSGAPSLATAAPLLEPLADNRYLALLNLGNSAARGGDPIRAQSYYRAMLDEDAPEDEARVDEYLAIRDKVYTALGYSYLEQRDYASAKAAFRGVRLDTSLANRALLGYGWAAASYHDYVLALKPWQALRQRSLLDPAVQESLIAVPWAYEQIDSTGAALGAYRESELLLTAELAELDAALARMSGSELLAHLNDAESHPSLQWGDTHSRQNWLSLDQVSVLQSDLTYLDELLISDDFQARVQNLRDLLGLADKLQQWQNKLVIYTQLWEDKRQRRVERAAQLQQQQTLQQPAALGAAHREQRQRLQTLAQERNAMALATGDTAKLWLRLQRAEQSFSQLQGQQNLPPDTAAKLQLYRGILRWRAHEQFAHNLWQVQKPLTTAEATLAEADERATRIQSLLQSEPDIDAGLAALNRLSARNDRELAALRQAIQERGNALADTLSEHLSNHRVRLNDYLAQTRLSIARLLDDAYRADPPSDGPQLPEVQP</sequence>
<evidence type="ECO:0000313" key="2">
    <source>
        <dbReference type="EMBL" id="MCP8899724.1"/>
    </source>
</evidence>
<protein>
    <recommendedName>
        <fullName evidence="4">Tetratricopeptide repeat protein</fullName>
    </recommendedName>
</protein>
<dbReference type="RefSeq" id="WP_253968011.1">
    <property type="nucleotide sequence ID" value="NZ_JAMFTH010000002.1"/>
</dbReference>
<proteinExistence type="predicted"/>
<evidence type="ECO:0000256" key="1">
    <source>
        <dbReference type="SAM" id="SignalP"/>
    </source>
</evidence>
<dbReference type="InterPro" id="IPR011990">
    <property type="entry name" value="TPR-like_helical_dom_sf"/>
</dbReference>